<keyword evidence="1" id="KW-0812">Transmembrane</keyword>
<evidence type="ECO:0000256" key="1">
    <source>
        <dbReference type="SAM" id="Phobius"/>
    </source>
</evidence>
<keyword evidence="1" id="KW-1133">Transmembrane helix</keyword>
<dbReference type="STRING" id="1161099.SAMN05444817_10388"/>
<name>A0A1N7J0Q4_9CORY</name>
<accession>A0A1N7J0Q4</accession>
<dbReference type="RefSeq" id="WP_076598898.1">
    <property type="nucleotide sequence ID" value="NZ_CP046976.1"/>
</dbReference>
<keyword evidence="1" id="KW-0472">Membrane</keyword>
<protein>
    <submittedName>
        <fullName evidence="2">YggT family protein</fullName>
    </submittedName>
</protein>
<evidence type="ECO:0000313" key="2">
    <source>
        <dbReference type="EMBL" id="SIS42945.1"/>
    </source>
</evidence>
<organism evidence="2 3">
    <name type="scientific">Corynebacterium appendicis CIP 107643</name>
    <dbReference type="NCBI Taxonomy" id="1161099"/>
    <lineage>
        <taxon>Bacteria</taxon>
        <taxon>Bacillati</taxon>
        <taxon>Actinomycetota</taxon>
        <taxon>Actinomycetes</taxon>
        <taxon>Mycobacteriales</taxon>
        <taxon>Corynebacteriaceae</taxon>
        <taxon>Corynebacterium</taxon>
    </lineage>
</organism>
<sequence>MIGAVLYSIVGLYTLCVIVRLIIEMIQSFSKHFDPPRWFMVAGEFFFVVTDPPIKLLRKYIPPLPLGGVALDVSVIVLFLALAVLQALIRGIFL</sequence>
<proteinExistence type="predicted"/>
<feature type="transmembrane region" description="Helical" evidence="1">
    <location>
        <begin position="6"/>
        <end position="26"/>
    </location>
</feature>
<reference evidence="3" key="1">
    <citation type="submission" date="2017-01" db="EMBL/GenBank/DDBJ databases">
        <authorList>
            <person name="Varghese N."/>
            <person name="Submissions S."/>
        </authorList>
    </citation>
    <scope>NUCLEOTIDE SEQUENCE [LARGE SCALE GENOMIC DNA]</scope>
    <source>
        <strain evidence="3">DSM 44531</strain>
    </source>
</reference>
<keyword evidence="3" id="KW-1185">Reference proteome</keyword>
<feature type="transmembrane region" description="Helical" evidence="1">
    <location>
        <begin position="66"/>
        <end position="89"/>
    </location>
</feature>
<dbReference type="AlphaFoldDB" id="A0A1N7J0Q4"/>
<dbReference type="GO" id="GO:0016020">
    <property type="term" value="C:membrane"/>
    <property type="evidence" value="ECO:0007669"/>
    <property type="project" value="InterPro"/>
</dbReference>
<dbReference type="InterPro" id="IPR003425">
    <property type="entry name" value="CCB3/YggT"/>
</dbReference>
<gene>
    <name evidence="2" type="ORF">SAMN05444817_10388</name>
</gene>
<evidence type="ECO:0000313" key="3">
    <source>
        <dbReference type="Proteomes" id="UP000186292"/>
    </source>
</evidence>
<dbReference type="Pfam" id="PF02325">
    <property type="entry name" value="CCB3_YggT"/>
    <property type="match status" value="1"/>
</dbReference>
<dbReference type="Proteomes" id="UP000186292">
    <property type="component" value="Unassembled WGS sequence"/>
</dbReference>
<dbReference type="EMBL" id="FTOF01000003">
    <property type="protein sequence ID" value="SIS42945.1"/>
    <property type="molecule type" value="Genomic_DNA"/>
</dbReference>